<feature type="transmembrane region" description="Helical" evidence="7">
    <location>
        <begin position="72"/>
        <end position="93"/>
    </location>
</feature>
<evidence type="ECO:0000256" key="2">
    <source>
        <dbReference type="ARBA" id="ARBA00005262"/>
    </source>
</evidence>
<protein>
    <submittedName>
        <fullName evidence="8">Chromate transporter</fullName>
    </submittedName>
</protein>
<keyword evidence="3" id="KW-1003">Cell membrane</keyword>
<feature type="transmembrane region" description="Helical" evidence="7">
    <location>
        <begin position="203"/>
        <end position="220"/>
    </location>
</feature>
<evidence type="ECO:0000313" key="9">
    <source>
        <dbReference type="Proteomes" id="UP000449678"/>
    </source>
</evidence>
<evidence type="ECO:0000256" key="6">
    <source>
        <dbReference type="ARBA" id="ARBA00023136"/>
    </source>
</evidence>
<feature type="transmembrane region" description="Helical" evidence="7">
    <location>
        <begin position="143"/>
        <end position="164"/>
    </location>
</feature>
<dbReference type="Pfam" id="PF02417">
    <property type="entry name" value="Chromate_transp"/>
    <property type="match status" value="1"/>
</dbReference>
<dbReference type="InterPro" id="IPR003370">
    <property type="entry name" value="Chromate_transpt"/>
</dbReference>
<organism evidence="8 9">
    <name type="scientific">Duganella lactea</name>
    <dbReference type="NCBI Taxonomy" id="2692173"/>
    <lineage>
        <taxon>Bacteria</taxon>
        <taxon>Pseudomonadati</taxon>
        <taxon>Pseudomonadota</taxon>
        <taxon>Betaproteobacteria</taxon>
        <taxon>Burkholderiales</taxon>
        <taxon>Oxalobacteraceae</taxon>
        <taxon>Telluria group</taxon>
        <taxon>Duganella</taxon>
    </lineage>
</organism>
<feature type="non-terminal residue" evidence="8">
    <location>
        <position position="1"/>
    </location>
</feature>
<name>A0ABW9VBI7_9BURK</name>
<dbReference type="Proteomes" id="UP000449678">
    <property type="component" value="Unassembled WGS sequence"/>
</dbReference>
<reference evidence="8 9" key="1">
    <citation type="submission" date="2019-12" db="EMBL/GenBank/DDBJ databases">
        <title>Novel species isolated from a subtropical stream in China.</title>
        <authorList>
            <person name="Lu H."/>
        </authorList>
    </citation>
    <scope>NUCLEOTIDE SEQUENCE [LARGE SCALE GENOMIC DNA]</scope>
    <source>
        <strain evidence="8 9">FT94W</strain>
    </source>
</reference>
<evidence type="ECO:0000256" key="4">
    <source>
        <dbReference type="ARBA" id="ARBA00022692"/>
    </source>
</evidence>
<evidence type="ECO:0000256" key="3">
    <source>
        <dbReference type="ARBA" id="ARBA00022475"/>
    </source>
</evidence>
<dbReference type="RefSeq" id="WP_160992181.1">
    <property type="nucleotide sequence ID" value="NZ_WWCO01000018.1"/>
</dbReference>
<keyword evidence="6 7" id="KW-0472">Membrane</keyword>
<evidence type="ECO:0000256" key="5">
    <source>
        <dbReference type="ARBA" id="ARBA00022989"/>
    </source>
</evidence>
<comment type="caution">
    <text evidence="8">The sequence shown here is derived from an EMBL/GenBank/DDBJ whole genome shotgun (WGS) entry which is preliminary data.</text>
</comment>
<keyword evidence="9" id="KW-1185">Reference proteome</keyword>
<evidence type="ECO:0000256" key="1">
    <source>
        <dbReference type="ARBA" id="ARBA00004651"/>
    </source>
</evidence>
<keyword evidence="5 7" id="KW-1133">Transmembrane helix</keyword>
<accession>A0ABW9VBI7</accession>
<evidence type="ECO:0000313" key="8">
    <source>
        <dbReference type="EMBL" id="MYM36830.1"/>
    </source>
</evidence>
<feature type="transmembrane region" description="Helical" evidence="7">
    <location>
        <begin position="44"/>
        <end position="65"/>
    </location>
</feature>
<gene>
    <name evidence="8" type="ORF">GTP38_21085</name>
</gene>
<comment type="subcellular location">
    <subcellularLocation>
        <location evidence="1">Cell membrane</location>
        <topology evidence="1">Multi-pass membrane protein</topology>
    </subcellularLocation>
</comment>
<evidence type="ECO:0000256" key="7">
    <source>
        <dbReference type="SAM" id="Phobius"/>
    </source>
</evidence>
<dbReference type="EMBL" id="WWCO01000018">
    <property type="protein sequence ID" value="MYM36830.1"/>
    <property type="molecule type" value="Genomic_DNA"/>
</dbReference>
<proteinExistence type="inferred from homology"/>
<feature type="transmembrane region" description="Helical" evidence="7">
    <location>
        <begin position="176"/>
        <end position="197"/>
    </location>
</feature>
<sequence length="239" mass="24543">LALPGLATTLAVMALSAALGYRWYGGATPPAATPPVPPAQGPRWTRLAAPLLLALLILLALLLALRAWPTLLQLLGVFSSMSLLAFGGGYVFIPLLQHTVVDTYHWLSAREFTDALALTQLSPGPAMISAALIGLKVAGLPGAAVATLGMFGPSAVLIVLASGAMQRLRHNAALQAALTGMRAALAGMVLAAAAGIARGQPPHWLALLIGALALLALLRLRIDAALVVLCAALAGWCFF</sequence>
<dbReference type="PANTHER" id="PTHR43663">
    <property type="entry name" value="CHROMATE TRANSPORT PROTEIN-RELATED"/>
    <property type="match status" value="1"/>
</dbReference>
<comment type="similarity">
    <text evidence="2">Belongs to the chromate ion transporter (CHR) (TC 2.A.51) family.</text>
</comment>
<dbReference type="InterPro" id="IPR052518">
    <property type="entry name" value="CHR_Transporter"/>
</dbReference>
<dbReference type="PANTHER" id="PTHR43663:SF1">
    <property type="entry name" value="CHROMATE TRANSPORTER"/>
    <property type="match status" value="1"/>
</dbReference>
<keyword evidence="4 7" id="KW-0812">Transmembrane</keyword>